<protein>
    <submittedName>
        <fullName evidence="2">Uncharacterized protein</fullName>
    </submittedName>
</protein>
<sequence>MASARAQTAPIDLVVVYIYEAGNYATTIITRGEQRTEESEFEMTSYKNASKECAEDFCHVLSGLYKEGYVVRSSTKTYSSGSGGERELIFTKNSQ</sequence>
<comment type="caution">
    <text evidence="2">The sequence shown here is derived from an EMBL/GenBank/DDBJ whole genome shotgun (WGS) entry which is preliminary data.</text>
</comment>
<gene>
    <name evidence="2" type="ORF">GCM10023172_39600</name>
</gene>
<feature type="region of interest" description="Disordered" evidence="1">
    <location>
        <begin position="76"/>
        <end position="95"/>
    </location>
</feature>
<reference evidence="3" key="1">
    <citation type="journal article" date="2019" name="Int. J. Syst. Evol. Microbiol.">
        <title>The Global Catalogue of Microorganisms (GCM) 10K type strain sequencing project: providing services to taxonomists for standard genome sequencing and annotation.</title>
        <authorList>
            <consortium name="The Broad Institute Genomics Platform"/>
            <consortium name="The Broad Institute Genome Sequencing Center for Infectious Disease"/>
            <person name="Wu L."/>
            <person name="Ma J."/>
        </authorList>
    </citation>
    <scope>NUCLEOTIDE SEQUENCE [LARGE SCALE GENOMIC DNA]</scope>
    <source>
        <strain evidence="3">JCM 17841</strain>
    </source>
</reference>
<dbReference type="Proteomes" id="UP001501243">
    <property type="component" value="Unassembled WGS sequence"/>
</dbReference>
<dbReference type="EMBL" id="BAABGQ010000012">
    <property type="protein sequence ID" value="GAA4508060.1"/>
    <property type="molecule type" value="Genomic_DNA"/>
</dbReference>
<proteinExistence type="predicted"/>
<evidence type="ECO:0000313" key="3">
    <source>
        <dbReference type="Proteomes" id="UP001501243"/>
    </source>
</evidence>
<organism evidence="2 3">
    <name type="scientific">Hymenobacter ginsengisoli</name>
    <dbReference type="NCBI Taxonomy" id="1051626"/>
    <lineage>
        <taxon>Bacteria</taxon>
        <taxon>Pseudomonadati</taxon>
        <taxon>Bacteroidota</taxon>
        <taxon>Cytophagia</taxon>
        <taxon>Cytophagales</taxon>
        <taxon>Hymenobacteraceae</taxon>
        <taxon>Hymenobacter</taxon>
    </lineage>
</organism>
<accession>A0ABP8QSN9</accession>
<evidence type="ECO:0000313" key="2">
    <source>
        <dbReference type="EMBL" id="GAA4508060.1"/>
    </source>
</evidence>
<name>A0ABP8QSN9_9BACT</name>
<evidence type="ECO:0000256" key="1">
    <source>
        <dbReference type="SAM" id="MobiDB-lite"/>
    </source>
</evidence>
<keyword evidence="3" id="KW-1185">Reference proteome</keyword>